<gene>
    <name evidence="3" type="ORF">PPROV_000195900</name>
</gene>
<feature type="compositionally biased region" description="Low complexity" evidence="1">
    <location>
        <begin position="289"/>
        <end position="302"/>
    </location>
</feature>
<dbReference type="PROSITE" id="PS51391">
    <property type="entry name" value="CID"/>
    <property type="match status" value="1"/>
</dbReference>
<evidence type="ECO:0000256" key="1">
    <source>
        <dbReference type="SAM" id="MobiDB-lite"/>
    </source>
</evidence>
<dbReference type="GO" id="GO:0031124">
    <property type="term" value="P:mRNA 3'-end processing"/>
    <property type="evidence" value="ECO:0007669"/>
    <property type="project" value="TreeGrafter"/>
</dbReference>
<protein>
    <recommendedName>
        <fullName evidence="2">CID domain-containing protein</fullName>
    </recommendedName>
</protein>
<feature type="compositionally biased region" description="Acidic residues" evidence="1">
    <location>
        <begin position="303"/>
        <end position="315"/>
    </location>
</feature>
<proteinExistence type="predicted"/>
<dbReference type="InterPro" id="IPR008942">
    <property type="entry name" value="ENTH_VHS"/>
</dbReference>
<accession>A0A830H814</accession>
<dbReference type="PANTHER" id="PTHR12460">
    <property type="entry name" value="CYCLIN-DEPENDENT KINASE INHIBITOR-RELATED PROTEIN"/>
    <property type="match status" value="1"/>
</dbReference>
<name>A0A830H814_9CHLO</name>
<dbReference type="CDD" id="cd16981">
    <property type="entry name" value="CID_RPRD_like"/>
    <property type="match status" value="1"/>
</dbReference>
<dbReference type="PANTHER" id="PTHR12460:SF0">
    <property type="entry name" value="CID DOMAIN-CONTAINING PROTEIN-RELATED"/>
    <property type="match status" value="1"/>
</dbReference>
<dbReference type="SMART" id="SM00582">
    <property type="entry name" value="RPR"/>
    <property type="match status" value="1"/>
</dbReference>
<evidence type="ECO:0000313" key="4">
    <source>
        <dbReference type="Proteomes" id="UP000660262"/>
    </source>
</evidence>
<evidence type="ECO:0000313" key="3">
    <source>
        <dbReference type="EMBL" id="GHP03204.1"/>
    </source>
</evidence>
<dbReference type="GO" id="GO:0000993">
    <property type="term" value="F:RNA polymerase II complex binding"/>
    <property type="evidence" value="ECO:0007669"/>
    <property type="project" value="TreeGrafter"/>
</dbReference>
<feature type="region of interest" description="Disordered" evidence="1">
    <location>
        <begin position="278"/>
        <end position="315"/>
    </location>
</feature>
<organism evidence="3 4">
    <name type="scientific">Pycnococcus provasolii</name>
    <dbReference type="NCBI Taxonomy" id="41880"/>
    <lineage>
        <taxon>Eukaryota</taxon>
        <taxon>Viridiplantae</taxon>
        <taxon>Chlorophyta</taxon>
        <taxon>Pseudoscourfieldiophyceae</taxon>
        <taxon>Pseudoscourfieldiales</taxon>
        <taxon>Pycnococcaceae</taxon>
        <taxon>Pycnococcus</taxon>
    </lineage>
</organism>
<comment type="caution">
    <text evidence="3">The sequence shown here is derived from an EMBL/GenBank/DDBJ whole genome shotgun (WGS) entry which is preliminary data.</text>
</comment>
<dbReference type="Proteomes" id="UP000660262">
    <property type="component" value="Unassembled WGS sequence"/>
</dbReference>
<feature type="region of interest" description="Disordered" evidence="1">
    <location>
        <begin position="138"/>
        <end position="161"/>
    </location>
</feature>
<dbReference type="SUPFAM" id="SSF48464">
    <property type="entry name" value="ENTH/VHS domain"/>
    <property type="match status" value="1"/>
</dbReference>
<dbReference type="EMBL" id="BNJQ01000005">
    <property type="protein sequence ID" value="GHP03204.1"/>
    <property type="molecule type" value="Genomic_DNA"/>
</dbReference>
<dbReference type="OrthoDB" id="10069473at2759"/>
<sequence>MNRTSLLARLAKLNSSQDSIEDAASYCLFYRRQAPLVADIWNEHFNASATNRHITLLYLANHVLQNSRKKGPEFINAFWKHIPAAIARAYGDAPTDASDKTRDRITRLVRTWDERKLFGTGPAMTALRATCGLNNQDAGASTNKPAEAKAAPASKENDAENVDVSAYSVDTTTAALRPSLQKAAETSSKAKLVLEKIREYTNATGGVAAALKEGRVTTEFWAEAIGNGKSMCREAAANLREAADALGEAAARARAHADTFDLAHAEVETADAVVLGAKRKRSEEKDETAAAAVAAAPPAQQQLEEEDSDAEYEPE</sequence>
<feature type="compositionally biased region" description="Low complexity" evidence="1">
    <location>
        <begin position="144"/>
        <end position="154"/>
    </location>
</feature>
<dbReference type="InterPro" id="IPR006569">
    <property type="entry name" value="CID_dom"/>
</dbReference>
<dbReference type="Pfam" id="PF04818">
    <property type="entry name" value="CID"/>
    <property type="match status" value="1"/>
</dbReference>
<dbReference type="Gene3D" id="1.25.40.90">
    <property type="match status" value="1"/>
</dbReference>
<dbReference type="AlphaFoldDB" id="A0A830H814"/>
<evidence type="ECO:0000259" key="2">
    <source>
        <dbReference type="PROSITE" id="PS51391"/>
    </source>
</evidence>
<feature type="domain" description="CID" evidence="2">
    <location>
        <begin position="1"/>
        <end position="134"/>
    </location>
</feature>
<reference evidence="3" key="1">
    <citation type="submission" date="2020-10" db="EMBL/GenBank/DDBJ databases">
        <title>Unveiling of a novel bifunctional photoreceptor, Dualchrome1, isolated from a cosmopolitan green alga.</title>
        <authorList>
            <person name="Suzuki S."/>
            <person name="Kawachi M."/>
        </authorList>
    </citation>
    <scope>NUCLEOTIDE SEQUENCE</scope>
    <source>
        <strain evidence="3">NIES 2893</strain>
    </source>
</reference>
<keyword evidence="4" id="KW-1185">Reference proteome</keyword>